<evidence type="ECO:0000256" key="1">
    <source>
        <dbReference type="SAM" id="MobiDB-lite"/>
    </source>
</evidence>
<sequence>MIVFLQRGPILPAGSSLNDTLSICLIISPLATPPRPSPRRAFCSQGGAEGTKGSSTGLPDCSPRRVFHF</sequence>
<dbReference type="InParanoid" id="A0A672HA74"/>
<reference evidence="2" key="2">
    <citation type="submission" date="2025-08" db="UniProtKB">
        <authorList>
            <consortium name="Ensembl"/>
        </authorList>
    </citation>
    <scope>IDENTIFICATION</scope>
</reference>
<name>A0A672HA74_SALFA</name>
<reference evidence="2" key="3">
    <citation type="submission" date="2025-09" db="UniProtKB">
        <authorList>
            <consortium name="Ensembl"/>
        </authorList>
    </citation>
    <scope>IDENTIFICATION</scope>
</reference>
<evidence type="ECO:0000313" key="3">
    <source>
        <dbReference type="Proteomes" id="UP000472267"/>
    </source>
</evidence>
<proteinExistence type="predicted"/>
<evidence type="ECO:0000313" key="2">
    <source>
        <dbReference type="Ensembl" id="ENSSFAP00005025955.1"/>
    </source>
</evidence>
<reference evidence="2" key="1">
    <citation type="submission" date="2019-06" db="EMBL/GenBank/DDBJ databases">
        <authorList>
            <consortium name="Wellcome Sanger Institute Data Sharing"/>
        </authorList>
    </citation>
    <scope>NUCLEOTIDE SEQUENCE [LARGE SCALE GENOMIC DNA]</scope>
</reference>
<keyword evidence="3" id="KW-1185">Reference proteome</keyword>
<protein>
    <submittedName>
        <fullName evidence="2">Uncharacterized protein</fullName>
    </submittedName>
</protein>
<accession>A0A672HA74</accession>
<feature type="region of interest" description="Disordered" evidence="1">
    <location>
        <begin position="31"/>
        <end position="69"/>
    </location>
</feature>
<dbReference type="Ensembl" id="ENSSFAT00005026981.1">
    <property type="protein sequence ID" value="ENSSFAP00005025955.1"/>
    <property type="gene ID" value="ENSSFAG00005013348.1"/>
</dbReference>
<dbReference type="Proteomes" id="UP000472267">
    <property type="component" value="Chromosome 4"/>
</dbReference>
<organism evidence="2 3">
    <name type="scientific">Salarias fasciatus</name>
    <name type="common">Jewelled blenny</name>
    <name type="synonym">Blennius fasciatus</name>
    <dbReference type="NCBI Taxonomy" id="181472"/>
    <lineage>
        <taxon>Eukaryota</taxon>
        <taxon>Metazoa</taxon>
        <taxon>Chordata</taxon>
        <taxon>Craniata</taxon>
        <taxon>Vertebrata</taxon>
        <taxon>Euteleostomi</taxon>
        <taxon>Actinopterygii</taxon>
        <taxon>Neopterygii</taxon>
        <taxon>Teleostei</taxon>
        <taxon>Neoteleostei</taxon>
        <taxon>Acanthomorphata</taxon>
        <taxon>Ovalentaria</taxon>
        <taxon>Blenniimorphae</taxon>
        <taxon>Blenniiformes</taxon>
        <taxon>Blennioidei</taxon>
        <taxon>Blenniidae</taxon>
        <taxon>Salariinae</taxon>
        <taxon>Salarias</taxon>
    </lineage>
</organism>
<dbReference type="AlphaFoldDB" id="A0A672HA74"/>